<keyword evidence="1" id="KW-0732">Signal</keyword>
<evidence type="ECO:0000256" key="1">
    <source>
        <dbReference type="ARBA" id="ARBA00022729"/>
    </source>
</evidence>
<dbReference type="SUPFAM" id="SSF57302">
    <property type="entry name" value="Snake toxin-like"/>
    <property type="match status" value="1"/>
</dbReference>
<name>A0A0K2T9S3_LEPSM</name>
<protein>
    <recommendedName>
        <fullName evidence="3">Protein quiver</fullName>
    </recommendedName>
</protein>
<dbReference type="PANTHER" id="PTHR33562">
    <property type="entry name" value="ATILLA, ISOFORM B-RELATED-RELATED"/>
    <property type="match status" value="1"/>
</dbReference>
<organism evidence="2">
    <name type="scientific">Lepeophtheirus salmonis</name>
    <name type="common">Salmon louse</name>
    <name type="synonym">Caligus salmonis</name>
    <dbReference type="NCBI Taxonomy" id="72036"/>
    <lineage>
        <taxon>Eukaryota</taxon>
        <taxon>Metazoa</taxon>
        <taxon>Ecdysozoa</taxon>
        <taxon>Arthropoda</taxon>
        <taxon>Crustacea</taxon>
        <taxon>Multicrustacea</taxon>
        <taxon>Hexanauplia</taxon>
        <taxon>Copepoda</taxon>
        <taxon>Siphonostomatoida</taxon>
        <taxon>Caligidae</taxon>
        <taxon>Lepeophtheirus</taxon>
    </lineage>
</organism>
<evidence type="ECO:0008006" key="3">
    <source>
        <dbReference type="Google" id="ProtNLM"/>
    </source>
</evidence>
<dbReference type="InterPro" id="IPR050975">
    <property type="entry name" value="Sleep_regulator"/>
</dbReference>
<dbReference type="InterPro" id="IPR045860">
    <property type="entry name" value="Snake_toxin-like_sf"/>
</dbReference>
<proteinExistence type="predicted"/>
<evidence type="ECO:0000313" key="2">
    <source>
        <dbReference type="EMBL" id="CDW22550.1"/>
    </source>
</evidence>
<accession>A0A0K2T9S3</accession>
<dbReference type="AlphaFoldDB" id="A0A0K2T9S3"/>
<dbReference type="Gene3D" id="2.10.60.10">
    <property type="entry name" value="CD59"/>
    <property type="match status" value="1"/>
</dbReference>
<dbReference type="EMBL" id="HACA01005189">
    <property type="protein sequence ID" value="CDW22550.1"/>
    <property type="molecule type" value="Transcribed_RNA"/>
</dbReference>
<sequence length="191" mass="20838">MFNFYMYLCTPIKGTIAKRSNMSPFNLIFTLISLYFIASSNVKGLKCYTCNHDTNNPNPKCITHPETQTSSVCNNPEHDHCYTRKIVKINGDEMYFTRACCKIGEANVCPRGSAVSKDDDGEYITYRSRCKGDLCNRGDGTSSQNGSDDEVGGAVILVPGAPGNAIKNTPMLGILGLLGTILLCTILEGRC</sequence>
<reference evidence="2" key="1">
    <citation type="submission" date="2014-05" db="EMBL/GenBank/DDBJ databases">
        <authorList>
            <person name="Chronopoulou M."/>
        </authorList>
    </citation>
    <scope>NUCLEOTIDE SEQUENCE</scope>
    <source>
        <tissue evidence="2">Whole organism</tissue>
    </source>
</reference>